<comment type="caution">
    <text evidence="1">The sequence shown here is derived from an EMBL/GenBank/DDBJ whole genome shotgun (WGS) entry which is preliminary data.</text>
</comment>
<dbReference type="Proteomes" id="UP000036932">
    <property type="component" value="Unassembled WGS sequence"/>
</dbReference>
<accession>A0A0M1P8P7</accession>
<dbReference type="AlphaFoldDB" id="A0A0M1P8P7"/>
<name>A0A0M1P8P7_9BACL</name>
<keyword evidence="2" id="KW-1185">Reference proteome</keyword>
<evidence type="ECO:0000313" key="2">
    <source>
        <dbReference type="Proteomes" id="UP000036932"/>
    </source>
</evidence>
<organism evidence="1 2">
    <name type="scientific">Paenibacillus solani</name>
    <dbReference type="NCBI Taxonomy" id="1705565"/>
    <lineage>
        <taxon>Bacteria</taxon>
        <taxon>Bacillati</taxon>
        <taxon>Bacillota</taxon>
        <taxon>Bacilli</taxon>
        <taxon>Bacillales</taxon>
        <taxon>Paenibacillaceae</taxon>
        <taxon>Paenibacillus</taxon>
    </lineage>
</organism>
<protein>
    <submittedName>
        <fullName evidence="1">Uncharacterized protein</fullName>
    </submittedName>
</protein>
<evidence type="ECO:0000313" key="1">
    <source>
        <dbReference type="EMBL" id="KOR90817.1"/>
    </source>
</evidence>
<dbReference type="OrthoDB" id="2475185at2"/>
<dbReference type="PATRIC" id="fig|1705565.3.peg.5194"/>
<proteinExistence type="predicted"/>
<dbReference type="EMBL" id="LIUT01000001">
    <property type="protein sequence ID" value="KOR90817.1"/>
    <property type="molecule type" value="Genomic_DNA"/>
</dbReference>
<reference evidence="2" key="1">
    <citation type="submission" date="2015-08" db="EMBL/GenBank/DDBJ databases">
        <title>Genome sequencing project for genomic taxonomy and phylogenomics of Bacillus-like bacteria.</title>
        <authorList>
            <person name="Liu B."/>
            <person name="Wang J."/>
            <person name="Zhu Y."/>
            <person name="Liu G."/>
            <person name="Chen Q."/>
            <person name="Chen Z."/>
            <person name="Lan J."/>
            <person name="Che J."/>
            <person name="Ge C."/>
            <person name="Shi H."/>
            <person name="Pan Z."/>
            <person name="Liu X."/>
        </authorList>
    </citation>
    <scope>NUCLEOTIDE SEQUENCE [LARGE SCALE GENOMIC DNA]</scope>
    <source>
        <strain evidence="2">FJAT-22460</strain>
    </source>
</reference>
<gene>
    <name evidence="1" type="ORF">AM231_15585</name>
</gene>
<sequence length="365" mass="39173">MKIHNMDSNDKPKYSNNHRMLPVRILSVTIIATTLLGLGIHSSPASAAKAEEAILTLAAGSTAPSITSHALDQPQSRSVQSSEAARVPDSVMNFAEDTVDQLSVHAPFTTWDEAELAYTPLGPGTHGWLVTITENGLPQGYMIISANEDGGYVLSEYGIGPTLPFSQAPLHERLAAEGLLKGGTTLPAGSIVRKLYDVSPVWQVELPGKKPVYYSALNSELLPDQLPLTRTSASSVSLPPLAKGAVVSTAAGTWRSTTPSTSSVGEQDPYDNLLWLTSAPLEAGNSTDLLHLLEERSTLIFRSAAHNAAFGSPFQLNGWQSWSSENDKKSTAIYVSVPMRNSDTLRYLPASRLLEEGVFYASLNN</sequence>